<feature type="chain" id="PRO_5045482849" description="Secreted protein" evidence="1">
    <location>
        <begin position="18"/>
        <end position="138"/>
    </location>
</feature>
<reference evidence="2 3" key="1">
    <citation type="submission" date="2021-09" db="EMBL/GenBank/DDBJ databases">
        <title>Lysobacter sp. 13A isolated from the river sediment.</title>
        <authorList>
            <person name="Liu H."/>
            <person name="Li S."/>
            <person name="Mao S."/>
        </authorList>
    </citation>
    <scope>NUCLEOTIDE SEQUENCE [LARGE SCALE GENOMIC DNA]</scope>
    <source>
        <strain evidence="2 3">13A</strain>
    </source>
</reference>
<sequence>MVASVLLGALALAPVNAQGPVDCRLTFDLAGWSVFYKTASGTGTVTCDNGQRMAVKIETRGGGLSVGKSKIENGVGEFSGVSDIQEVLGTYAAAEAHAGAAKSGSAQVVTKGDISLALAGTGEGWDVGVSFGAFTISR</sequence>
<proteinExistence type="predicted"/>
<gene>
    <name evidence="2" type="ORF">K6753_11570</name>
</gene>
<dbReference type="Proteomes" id="UP001430954">
    <property type="component" value="Unassembled WGS sequence"/>
</dbReference>
<evidence type="ECO:0000256" key="1">
    <source>
        <dbReference type="SAM" id="SignalP"/>
    </source>
</evidence>
<evidence type="ECO:0000313" key="3">
    <source>
        <dbReference type="Proteomes" id="UP001430954"/>
    </source>
</evidence>
<organism evidence="2 3">
    <name type="scientific">Novilysobacter selenitireducens</name>
    <dbReference type="NCBI Taxonomy" id="2872639"/>
    <lineage>
        <taxon>Bacteria</taxon>
        <taxon>Pseudomonadati</taxon>
        <taxon>Pseudomonadota</taxon>
        <taxon>Gammaproteobacteria</taxon>
        <taxon>Lysobacterales</taxon>
        <taxon>Lysobacteraceae</taxon>
        <taxon>Novilysobacter</taxon>
    </lineage>
</organism>
<accession>A0ABS7T8G2</accession>
<evidence type="ECO:0008006" key="4">
    <source>
        <dbReference type="Google" id="ProtNLM"/>
    </source>
</evidence>
<keyword evidence="1" id="KW-0732">Signal</keyword>
<keyword evidence="3" id="KW-1185">Reference proteome</keyword>
<evidence type="ECO:0000313" key="2">
    <source>
        <dbReference type="EMBL" id="MBZ4040169.1"/>
    </source>
</evidence>
<dbReference type="EMBL" id="JAINZW010000005">
    <property type="protein sequence ID" value="MBZ4040169.1"/>
    <property type="molecule type" value="Genomic_DNA"/>
</dbReference>
<comment type="caution">
    <text evidence="2">The sequence shown here is derived from an EMBL/GenBank/DDBJ whole genome shotgun (WGS) entry which is preliminary data.</text>
</comment>
<name>A0ABS7T8G2_9GAMM</name>
<feature type="signal peptide" evidence="1">
    <location>
        <begin position="1"/>
        <end position="17"/>
    </location>
</feature>
<protein>
    <recommendedName>
        <fullName evidence="4">Secreted protein</fullName>
    </recommendedName>
</protein>